<dbReference type="EMBL" id="CP040637">
    <property type="protein sequence ID" value="QCW02155.1"/>
    <property type="molecule type" value="Genomic_DNA"/>
</dbReference>
<sequence length="180" mass="19922">MRDANQTATETVRIEVFLRNNASAAVVEPLRSIVSRARCLEERAIAADVRVKTWTSVRTALEELSDAKPSVSLTVDAFESWADREGYTLRPAFDRHETDSMLEHRPATEIQVPTVCVAVYEDDDLQCVAPCSDGNRTYTVEECLDALEDGSTRPFPDRGEPIQNGFGDTIGTAAQAENRD</sequence>
<gene>
    <name evidence="2" type="ORF">FGF80_02410</name>
</gene>
<proteinExistence type="predicted"/>
<reference evidence="3" key="1">
    <citation type="submission" date="2019-05" db="EMBL/GenBank/DDBJ databases">
        <title>Complete Genome Sequence and Methylation Pattern of the Halophilic Archaeon Natrinema pallidum BOL6-1.</title>
        <authorList>
            <person name="DasSarma P."/>
            <person name="DasSarma B.P."/>
            <person name="DasSarma S.L."/>
            <person name="Martinez F.L."/>
            <person name="Guzman D."/>
            <person name="Roberts R.J."/>
            <person name="DasSarma S."/>
        </authorList>
    </citation>
    <scope>NUCLEOTIDE SEQUENCE [LARGE SCALE GENOMIC DNA]</scope>
    <source>
        <strain evidence="3">BOL6-1</strain>
    </source>
</reference>
<accession>A0A4P9TDH4</accession>
<keyword evidence="3" id="KW-1185">Reference proteome</keyword>
<protein>
    <submittedName>
        <fullName evidence="2">Uncharacterized protein</fullName>
    </submittedName>
</protein>
<evidence type="ECO:0000313" key="3">
    <source>
        <dbReference type="Proteomes" id="UP000307562"/>
    </source>
</evidence>
<dbReference type="Pfam" id="PF20575">
    <property type="entry name" value="HTH_63"/>
    <property type="match status" value="1"/>
</dbReference>
<dbReference type="RefSeq" id="WP_006186878.1">
    <property type="nucleotide sequence ID" value="NZ_CP040637.1"/>
</dbReference>
<organism evidence="2 3">
    <name type="scientific">Natrinema pallidum</name>
    <dbReference type="NCBI Taxonomy" id="69527"/>
    <lineage>
        <taxon>Archaea</taxon>
        <taxon>Methanobacteriati</taxon>
        <taxon>Methanobacteriota</taxon>
        <taxon>Stenosarchaea group</taxon>
        <taxon>Halobacteria</taxon>
        <taxon>Halobacteriales</taxon>
        <taxon>Natrialbaceae</taxon>
        <taxon>Natrinema</taxon>
    </lineage>
</organism>
<dbReference type="GeneID" id="96154781"/>
<name>A0A4P9TDH4_9EURY</name>
<evidence type="ECO:0000256" key="1">
    <source>
        <dbReference type="SAM" id="MobiDB-lite"/>
    </source>
</evidence>
<dbReference type="AlphaFoldDB" id="A0A4P9TDH4"/>
<dbReference type="KEGG" id="npl:FGF80_02410"/>
<evidence type="ECO:0000313" key="2">
    <source>
        <dbReference type="EMBL" id="QCW02155.1"/>
    </source>
</evidence>
<feature type="region of interest" description="Disordered" evidence="1">
    <location>
        <begin position="149"/>
        <end position="180"/>
    </location>
</feature>
<dbReference type="Proteomes" id="UP000307562">
    <property type="component" value="Chromosome"/>
</dbReference>
<dbReference type="InterPro" id="IPR046783">
    <property type="entry name" value="HTH_63"/>
</dbReference>